<keyword evidence="3" id="KW-1005">Bacterial flagellum biogenesis</keyword>
<accession>A0A9X2L5Z5</accession>
<dbReference type="Proteomes" id="UP001139125">
    <property type="component" value="Unassembled WGS sequence"/>
</dbReference>
<dbReference type="AlphaFoldDB" id="A0A9X2L5Z5"/>
<keyword evidence="4" id="KW-0143">Chaperone</keyword>
<dbReference type="Pfam" id="PF05400">
    <property type="entry name" value="FliT"/>
    <property type="match status" value="1"/>
</dbReference>
<evidence type="ECO:0000256" key="5">
    <source>
        <dbReference type="ARBA" id="ARBA00093797"/>
    </source>
</evidence>
<evidence type="ECO:0000256" key="1">
    <source>
        <dbReference type="ARBA" id="ARBA00004514"/>
    </source>
</evidence>
<evidence type="ECO:0000256" key="4">
    <source>
        <dbReference type="ARBA" id="ARBA00023186"/>
    </source>
</evidence>
<dbReference type="EMBL" id="JANDBC010000003">
    <property type="protein sequence ID" value="MCP9293014.1"/>
    <property type="molecule type" value="Genomic_DNA"/>
</dbReference>
<keyword evidence="2" id="KW-0963">Cytoplasm</keyword>
<dbReference type="RefSeq" id="WP_255135913.1">
    <property type="nucleotide sequence ID" value="NZ_JANDBC010000003.1"/>
</dbReference>
<evidence type="ECO:0000256" key="2">
    <source>
        <dbReference type="ARBA" id="ARBA00022490"/>
    </source>
</evidence>
<evidence type="ECO:0000313" key="6">
    <source>
        <dbReference type="EMBL" id="MCP9293014.1"/>
    </source>
</evidence>
<evidence type="ECO:0000256" key="3">
    <source>
        <dbReference type="ARBA" id="ARBA00022795"/>
    </source>
</evidence>
<reference evidence="6" key="1">
    <citation type="submission" date="2022-06" db="EMBL/GenBank/DDBJ databases">
        <title>Gracilimonas sp. CAU 1638 isolated from sea sediment.</title>
        <authorList>
            <person name="Kim W."/>
        </authorList>
    </citation>
    <scope>NUCLEOTIDE SEQUENCE</scope>
    <source>
        <strain evidence="6">CAU 1638</strain>
    </source>
</reference>
<evidence type="ECO:0000313" key="7">
    <source>
        <dbReference type="Proteomes" id="UP001139125"/>
    </source>
</evidence>
<keyword evidence="7" id="KW-1185">Reference proteome</keyword>
<organism evidence="6 7">
    <name type="scientific">Gracilimonas sediminicola</name>
    <dbReference type="NCBI Taxonomy" id="2952158"/>
    <lineage>
        <taxon>Bacteria</taxon>
        <taxon>Pseudomonadati</taxon>
        <taxon>Balneolota</taxon>
        <taxon>Balneolia</taxon>
        <taxon>Balneolales</taxon>
        <taxon>Balneolaceae</taxon>
        <taxon>Gracilimonas</taxon>
    </lineage>
</organism>
<comment type="subcellular location">
    <subcellularLocation>
        <location evidence="1">Cytoplasm</location>
        <location evidence="1">Cytosol</location>
    </subcellularLocation>
</comment>
<dbReference type="InterPro" id="IPR008622">
    <property type="entry name" value="FliT"/>
</dbReference>
<sequence length="119" mass="13656">MTPLHNILGQLNDSSEAILREIDENEPSFDAIKSQLGQREELVKKLGILTEANPKDSLSEEERISLRFLFETFVELNDGIQNNLQNILNSHKEKLGTAVNQRKVEKSYRVLKNPDISYF</sequence>
<protein>
    <recommendedName>
        <fullName evidence="5">Flagellar protein FliT</fullName>
    </recommendedName>
</protein>
<comment type="caution">
    <text evidence="6">The sequence shown here is derived from an EMBL/GenBank/DDBJ whole genome shotgun (WGS) entry which is preliminary data.</text>
</comment>
<proteinExistence type="predicted"/>
<name>A0A9X2L5Z5_9BACT</name>
<gene>
    <name evidence="6" type="ORF">NM125_15595</name>
</gene>